<dbReference type="EMBL" id="JANBVO010000030">
    <property type="protein sequence ID" value="KAJ9138469.1"/>
    <property type="molecule type" value="Genomic_DNA"/>
</dbReference>
<dbReference type="PANTHER" id="PTHR43135">
    <property type="entry name" value="ALPHA-D-RIBOSE 1-METHYLPHOSPHONATE 5-TRIPHOSPHATE DIPHOSPHATASE"/>
    <property type="match status" value="1"/>
</dbReference>
<evidence type="ECO:0000313" key="2">
    <source>
        <dbReference type="EMBL" id="KAJ9138469.1"/>
    </source>
</evidence>
<dbReference type="SUPFAM" id="SSF51556">
    <property type="entry name" value="Metallo-dependent hydrolases"/>
    <property type="match status" value="1"/>
</dbReference>
<dbReference type="InterPro" id="IPR011059">
    <property type="entry name" value="Metal-dep_hydrolase_composite"/>
</dbReference>
<sequence>MTIIKVKNVAIFDSNQVTGPATMRFTASPGSILSQEELEKSEDPDIIIDGGGCTLLPAFIDANINIGAAETALQKFASYGIGTVLDMSSTSAENQAMRSLSEDDMGLPAYLACGTVVAANGSDATRRFPFRETNEIRNVADAEVFVAARLDGPYRADFIKVVADTPGLDDSVLRAIADAAHRHGLLTIAHATQIEAYRRALRLGFDIFIHVPLDAELDPAVAQEMARRGAACIPSLSMLQEMATSNRGGSDGHPASAENPRIDFARAQRAVKILHDAGVRICAGTESNHSHDTPISIGESLHRELGLLAQSGLSNLEALRAATCIAASVLKLDDRGMLQAGRRADLILVEGNPLEDISATRRIKKVWIRGLEVEDPSAT</sequence>
<proteinExistence type="predicted"/>
<dbReference type="InterPro" id="IPR051781">
    <property type="entry name" value="Metallo-dep_Hydrolase"/>
</dbReference>
<keyword evidence="3" id="KW-1185">Reference proteome</keyword>
<dbReference type="Gene3D" id="3.40.50.10910">
    <property type="entry name" value="Amidohydrolase"/>
    <property type="match status" value="1"/>
</dbReference>
<dbReference type="SUPFAM" id="SSF51338">
    <property type="entry name" value="Composite domain of metallo-dependent hydrolases"/>
    <property type="match status" value="1"/>
</dbReference>
<accession>A0AA38VLD2</accession>
<dbReference type="Pfam" id="PF01979">
    <property type="entry name" value="Amidohydro_1"/>
    <property type="match status" value="1"/>
</dbReference>
<dbReference type="InterPro" id="IPR006680">
    <property type="entry name" value="Amidohydro-rel"/>
</dbReference>
<dbReference type="PANTHER" id="PTHR43135:SF3">
    <property type="entry name" value="ALPHA-D-RIBOSE 1-METHYLPHOSPHONATE 5-TRIPHOSPHATE DIPHOSPHATASE"/>
    <property type="match status" value="1"/>
</dbReference>
<evidence type="ECO:0000313" key="3">
    <source>
        <dbReference type="Proteomes" id="UP001174694"/>
    </source>
</evidence>
<dbReference type="Gene3D" id="1.20.58.520">
    <property type="entry name" value="Amidohydrolase"/>
    <property type="match status" value="1"/>
</dbReference>
<organism evidence="2 3">
    <name type="scientific">Pleurostoma richardsiae</name>
    <dbReference type="NCBI Taxonomy" id="41990"/>
    <lineage>
        <taxon>Eukaryota</taxon>
        <taxon>Fungi</taxon>
        <taxon>Dikarya</taxon>
        <taxon>Ascomycota</taxon>
        <taxon>Pezizomycotina</taxon>
        <taxon>Sordariomycetes</taxon>
        <taxon>Sordariomycetidae</taxon>
        <taxon>Calosphaeriales</taxon>
        <taxon>Pleurostomataceae</taxon>
        <taxon>Pleurostoma</taxon>
    </lineage>
</organism>
<protein>
    <submittedName>
        <fullName evidence="2">Amidohydrolase</fullName>
    </submittedName>
</protein>
<reference evidence="2" key="1">
    <citation type="submission" date="2022-07" db="EMBL/GenBank/DDBJ databases">
        <title>Fungi with potential for degradation of polypropylene.</title>
        <authorList>
            <person name="Gostincar C."/>
        </authorList>
    </citation>
    <scope>NUCLEOTIDE SEQUENCE</scope>
    <source>
        <strain evidence="2">EXF-13308</strain>
    </source>
</reference>
<dbReference type="InterPro" id="IPR032466">
    <property type="entry name" value="Metal_Hydrolase"/>
</dbReference>
<dbReference type="GO" id="GO:0016810">
    <property type="term" value="F:hydrolase activity, acting on carbon-nitrogen (but not peptide) bonds"/>
    <property type="evidence" value="ECO:0007669"/>
    <property type="project" value="InterPro"/>
</dbReference>
<dbReference type="Gene3D" id="3.30.110.90">
    <property type="entry name" value="Amidohydrolase"/>
    <property type="match status" value="1"/>
</dbReference>
<gene>
    <name evidence="2" type="ORF">NKR23_g8561</name>
</gene>
<name>A0AA38VLD2_9PEZI</name>
<feature type="domain" description="Amidohydrolase-related" evidence="1">
    <location>
        <begin position="68"/>
        <end position="370"/>
    </location>
</feature>
<dbReference type="AlphaFoldDB" id="A0AA38VLD2"/>
<evidence type="ECO:0000259" key="1">
    <source>
        <dbReference type="Pfam" id="PF01979"/>
    </source>
</evidence>
<dbReference type="Proteomes" id="UP001174694">
    <property type="component" value="Unassembled WGS sequence"/>
</dbReference>
<comment type="caution">
    <text evidence="2">The sequence shown here is derived from an EMBL/GenBank/DDBJ whole genome shotgun (WGS) entry which is preliminary data.</text>
</comment>
<dbReference type="Gene3D" id="2.30.40.10">
    <property type="entry name" value="Urease, subunit C, domain 1"/>
    <property type="match status" value="1"/>
</dbReference>